<accession>A0A6G1DWM2</accession>
<proteinExistence type="predicted"/>
<dbReference type="AlphaFoldDB" id="A0A6G1DWM2"/>
<gene>
    <name evidence="2" type="ORF">E2562_007592</name>
</gene>
<evidence type="ECO:0000259" key="1">
    <source>
        <dbReference type="Pfam" id="PF03478"/>
    </source>
</evidence>
<organism evidence="2 3">
    <name type="scientific">Oryza meyeriana var. granulata</name>
    <dbReference type="NCBI Taxonomy" id="110450"/>
    <lineage>
        <taxon>Eukaryota</taxon>
        <taxon>Viridiplantae</taxon>
        <taxon>Streptophyta</taxon>
        <taxon>Embryophyta</taxon>
        <taxon>Tracheophyta</taxon>
        <taxon>Spermatophyta</taxon>
        <taxon>Magnoliopsida</taxon>
        <taxon>Liliopsida</taxon>
        <taxon>Poales</taxon>
        <taxon>Poaceae</taxon>
        <taxon>BOP clade</taxon>
        <taxon>Oryzoideae</taxon>
        <taxon>Oryzeae</taxon>
        <taxon>Oryzinae</taxon>
        <taxon>Oryza</taxon>
        <taxon>Oryza meyeriana</taxon>
    </lineage>
</organism>
<evidence type="ECO:0000313" key="3">
    <source>
        <dbReference type="Proteomes" id="UP000479710"/>
    </source>
</evidence>
<sequence length="85" mass="9568">MESGAVWLLESDGELFQVRVDRKIGAVAVYRMDLSDELPAWRAARDIGDRVFLLPDGIVATSCCASACNLKRNRIYFMKENDGDR</sequence>
<comment type="caution">
    <text evidence="2">The sequence shown here is derived from an EMBL/GenBank/DDBJ whole genome shotgun (WGS) entry which is preliminary data.</text>
</comment>
<evidence type="ECO:0000313" key="2">
    <source>
        <dbReference type="EMBL" id="KAF0916514.1"/>
    </source>
</evidence>
<dbReference type="InterPro" id="IPR005174">
    <property type="entry name" value="KIB1-4_b-propeller"/>
</dbReference>
<name>A0A6G1DWM2_9ORYZ</name>
<feature type="domain" description="KIB1-4 beta-propeller" evidence="1">
    <location>
        <begin position="7"/>
        <end position="82"/>
    </location>
</feature>
<dbReference type="PANTHER" id="PTHR33127:SF37">
    <property type="entry name" value="DUF295 DOMAIN-CONTAINING PROTEIN"/>
    <property type="match status" value="1"/>
</dbReference>
<protein>
    <recommendedName>
        <fullName evidence="1">KIB1-4 beta-propeller domain-containing protein</fullName>
    </recommendedName>
</protein>
<dbReference type="EMBL" id="SPHZ02000005">
    <property type="protein sequence ID" value="KAF0916514.1"/>
    <property type="molecule type" value="Genomic_DNA"/>
</dbReference>
<keyword evidence="3" id="KW-1185">Reference proteome</keyword>
<dbReference type="Pfam" id="PF03478">
    <property type="entry name" value="Beta-prop_KIB1-4"/>
    <property type="match status" value="1"/>
</dbReference>
<dbReference type="PANTHER" id="PTHR33127">
    <property type="entry name" value="TRANSMEMBRANE PROTEIN"/>
    <property type="match status" value="1"/>
</dbReference>
<dbReference type="OrthoDB" id="683321at2759"/>
<reference evidence="2 3" key="1">
    <citation type="submission" date="2019-11" db="EMBL/GenBank/DDBJ databases">
        <title>Whole genome sequence of Oryza granulata.</title>
        <authorList>
            <person name="Li W."/>
        </authorList>
    </citation>
    <scope>NUCLEOTIDE SEQUENCE [LARGE SCALE GENOMIC DNA]</scope>
    <source>
        <strain evidence="3">cv. Menghai</strain>
        <tissue evidence="2">Leaf</tissue>
    </source>
</reference>
<dbReference type="Proteomes" id="UP000479710">
    <property type="component" value="Unassembled WGS sequence"/>
</dbReference>